<keyword evidence="1" id="KW-1133">Transmembrane helix</keyword>
<evidence type="ECO:0000313" key="4">
    <source>
        <dbReference type="Proteomes" id="UP000318693"/>
    </source>
</evidence>
<dbReference type="Pfam" id="PF00578">
    <property type="entry name" value="AhpC-TSA"/>
    <property type="match status" value="1"/>
</dbReference>
<dbReference type="PROSITE" id="PS51352">
    <property type="entry name" value="THIOREDOXIN_2"/>
    <property type="match status" value="1"/>
</dbReference>
<organism evidence="3 4">
    <name type="scientific">Georgenia yuyongxinii</name>
    <dbReference type="NCBI Taxonomy" id="2589797"/>
    <lineage>
        <taxon>Bacteria</taxon>
        <taxon>Bacillati</taxon>
        <taxon>Actinomycetota</taxon>
        <taxon>Actinomycetes</taxon>
        <taxon>Micrococcales</taxon>
        <taxon>Bogoriellaceae</taxon>
        <taxon>Georgenia</taxon>
    </lineage>
</organism>
<keyword evidence="4" id="KW-1185">Reference proteome</keyword>
<dbReference type="RefSeq" id="WP_143418045.1">
    <property type="nucleotide sequence ID" value="NZ_VJXR01000018.1"/>
</dbReference>
<protein>
    <submittedName>
        <fullName evidence="3">Peroxiredoxin family protein</fullName>
    </submittedName>
</protein>
<comment type="caution">
    <text evidence="3">The sequence shown here is derived from an EMBL/GenBank/DDBJ whole genome shotgun (WGS) entry which is preliminary data.</text>
</comment>
<keyword evidence="1" id="KW-0812">Transmembrane</keyword>
<accession>A0A552WSU8</accession>
<evidence type="ECO:0000256" key="1">
    <source>
        <dbReference type="SAM" id="Phobius"/>
    </source>
</evidence>
<proteinExistence type="predicted"/>
<feature type="domain" description="Thioredoxin" evidence="2">
    <location>
        <begin position="63"/>
        <end position="209"/>
    </location>
</feature>
<dbReference type="CDD" id="cd02966">
    <property type="entry name" value="TlpA_like_family"/>
    <property type="match status" value="1"/>
</dbReference>
<dbReference type="Proteomes" id="UP000318693">
    <property type="component" value="Unassembled WGS sequence"/>
</dbReference>
<sequence length="209" mass="22438">MTTTAPRPTAKQRKIDAKLARVRAEAAAAARRQRNRRIARIVGLLVVIGLVSYGLLSSRQQSSAEARLATDFTLPTTDGGSVTLSELRGSPVVLYFNEGAGCASCTVQMAEIEKEPGFAEAGITVLPIVMNTAEQILPDMARYGATTPYLLDDGKVSDAYGTLGTGMHEGLPGHGFVLVDADGVQRWQGDYPSMWLEPSKLLEEVTSRL</sequence>
<evidence type="ECO:0000313" key="3">
    <source>
        <dbReference type="EMBL" id="TRW45746.1"/>
    </source>
</evidence>
<dbReference type="GO" id="GO:0016491">
    <property type="term" value="F:oxidoreductase activity"/>
    <property type="evidence" value="ECO:0007669"/>
    <property type="project" value="InterPro"/>
</dbReference>
<feature type="transmembrane region" description="Helical" evidence="1">
    <location>
        <begin position="38"/>
        <end position="56"/>
    </location>
</feature>
<dbReference type="AlphaFoldDB" id="A0A552WSU8"/>
<evidence type="ECO:0000259" key="2">
    <source>
        <dbReference type="PROSITE" id="PS51352"/>
    </source>
</evidence>
<dbReference type="EMBL" id="VJXR01000018">
    <property type="protein sequence ID" value="TRW45746.1"/>
    <property type="molecule type" value="Genomic_DNA"/>
</dbReference>
<dbReference type="Gene3D" id="3.40.30.10">
    <property type="entry name" value="Glutaredoxin"/>
    <property type="match status" value="1"/>
</dbReference>
<dbReference type="InterPro" id="IPR000866">
    <property type="entry name" value="AhpC/TSA"/>
</dbReference>
<dbReference type="InterPro" id="IPR036249">
    <property type="entry name" value="Thioredoxin-like_sf"/>
</dbReference>
<dbReference type="GO" id="GO:0016209">
    <property type="term" value="F:antioxidant activity"/>
    <property type="evidence" value="ECO:0007669"/>
    <property type="project" value="InterPro"/>
</dbReference>
<dbReference type="InterPro" id="IPR013766">
    <property type="entry name" value="Thioredoxin_domain"/>
</dbReference>
<reference evidence="3 4" key="1">
    <citation type="submission" date="2019-07" db="EMBL/GenBank/DDBJ databases">
        <title>Georgenia wutianyii sp. nov. and Georgenia *** sp. nov. isolated from plateau pika (Ochotona curzoniae) in the Qinghai-Tibet plateau of China.</title>
        <authorList>
            <person name="Tian Z."/>
        </authorList>
    </citation>
    <scope>NUCLEOTIDE SEQUENCE [LARGE SCALE GENOMIC DNA]</scope>
    <source>
        <strain evidence="3 4">Z446</strain>
    </source>
</reference>
<gene>
    <name evidence="3" type="ORF">FJ693_08200</name>
</gene>
<keyword evidence="1" id="KW-0472">Membrane</keyword>
<name>A0A552WSU8_9MICO</name>
<dbReference type="SUPFAM" id="SSF52833">
    <property type="entry name" value="Thioredoxin-like"/>
    <property type="match status" value="1"/>
</dbReference>